<dbReference type="Pfam" id="PF14014">
    <property type="entry name" value="DUF4230"/>
    <property type="match status" value="1"/>
</dbReference>
<dbReference type="EMBL" id="QGGL01000013">
    <property type="protein sequence ID" value="PWK09637.1"/>
    <property type="molecule type" value="Genomic_DNA"/>
</dbReference>
<dbReference type="InterPro" id="IPR025324">
    <property type="entry name" value="DUF4230"/>
</dbReference>
<reference evidence="2 3" key="1">
    <citation type="submission" date="2018-05" db="EMBL/GenBank/DDBJ databases">
        <title>Genomic Encyclopedia of Type Strains, Phase IV (KMG-IV): sequencing the most valuable type-strain genomes for metagenomic binning, comparative biology and taxonomic classification.</title>
        <authorList>
            <person name="Goeker M."/>
        </authorList>
    </citation>
    <scope>NUCLEOTIDE SEQUENCE [LARGE SCALE GENOMIC DNA]</scope>
    <source>
        <strain evidence="2 3">DSM 18773</strain>
    </source>
</reference>
<keyword evidence="1" id="KW-1133">Transmembrane helix</keyword>
<feature type="transmembrane region" description="Helical" evidence="1">
    <location>
        <begin position="59"/>
        <end position="81"/>
    </location>
</feature>
<comment type="caution">
    <text evidence="2">The sequence shown here is derived from an EMBL/GenBank/DDBJ whole genome shotgun (WGS) entry which is preliminary data.</text>
</comment>
<protein>
    <submittedName>
        <fullName evidence="2">Uncharacterized protein DUF4230</fullName>
    </submittedName>
</protein>
<gene>
    <name evidence="2" type="ORF">C7459_11371</name>
</gene>
<evidence type="ECO:0000256" key="1">
    <source>
        <dbReference type="SAM" id="Phobius"/>
    </source>
</evidence>
<dbReference type="AlphaFoldDB" id="A0A316D6N2"/>
<keyword evidence="1" id="KW-0812">Transmembrane</keyword>
<sequence>MLSDKANEQLIRDLETVLNQLREGQSETSAALAADLLQGLALPTFQKPKLGLRKRLKRFAVRAVLTLALLGLAGGGAYAFLAHQNKPTISSFVTGVQGMAKLATAEAYVMTTIEGQDNKLFGLDIAADLPGTKRHYMVIVPAKILAGVNLQQITASDIKLDDSAKTVEISLPHAEILEDAIQMNDIKLYTESGLLRSATTAQEGVDLIAQASVKERLRQQAQDAGLLKSAEDNATQALQKLYDQFGYHVVITYR</sequence>
<proteinExistence type="predicted"/>
<keyword evidence="1" id="KW-0472">Membrane</keyword>
<name>A0A316D6N2_9BACL</name>
<keyword evidence="3" id="KW-1185">Reference proteome</keyword>
<organism evidence="2 3">
    <name type="scientific">Tumebacillus permanentifrigoris</name>
    <dbReference type="NCBI Taxonomy" id="378543"/>
    <lineage>
        <taxon>Bacteria</taxon>
        <taxon>Bacillati</taxon>
        <taxon>Bacillota</taxon>
        <taxon>Bacilli</taxon>
        <taxon>Bacillales</taxon>
        <taxon>Alicyclobacillaceae</taxon>
        <taxon>Tumebacillus</taxon>
    </lineage>
</organism>
<dbReference type="Proteomes" id="UP000245634">
    <property type="component" value="Unassembled WGS sequence"/>
</dbReference>
<evidence type="ECO:0000313" key="3">
    <source>
        <dbReference type="Proteomes" id="UP000245634"/>
    </source>
</evidence>
<accession>A0A316D6N2</accession>
<evidence type="ECO:0000313" key="2">
    <source>
        <dbReference type="EMBL" id="PWK09637.1"/>
    </source>
</evidence>